<dbReference type="PROSITE" id="PS50005">
    <property type="entry name" value="TPR"/>
    <property type="match status" value="3"/>
</dbReference>
<dbReference type="PANTHER" id="PTHR45586:SF1">
    <property type="entry name" value="LIPOPOLYSACCHARIDE ASSEMBLY PROTEIN B"/>
    <property type="match status" value="1"/>
</dbReference>
<organism evidence="7 8">
    <name type="scientific">Teichococcus coralli</name>
    <dbReference type="NCBI Taxonomy" id="2545983"/>
    <lineage>
        <taxon>Bacteria</taxon>
        <taxon>Pseudomonadati</taxon>
        <taxon>Pseudomonadota</taxon>
        <taxon>Alphaproteobacteria</taxon>
        <taxon>Acetobacterales</taxon>
        <taxon>Roseomonadaceae</taxon>
        <taxon>Roseomonas</taxon>
    </lineage>
</organism>
<evidence type="ECO:0000256" key="1">
    <source>
        <dbReference type="ARBA" id="ARBA00022737"/>
    </source>
</evidence>
<protein>
    <submittedName>
        <fullName evidence="7">Tetratricopeptide repeat protein</fullName>
    </submittedName>
</protein>
<evidence type="ECO:0000256" key="4">
    <source>
        <dbReference type="SAM" id="MobiDB-lite"/>
    </source>
</evidence>
<feature type="repeat" description="TPR" evidence="3">
    <location>
        <begin position="408"/>
        <end position="441"/>
    </location>
</feature>
<feature type="chain" id="PRO_5032628782" evidence="5">
    <location>
        <begin position="28"/>
        <end position="568"/>
    </location>
</feature>
<dbReference type="Pfam" id="PF13181">
    <property type="entry name" value="TPR_8"/>
    <property type="match status" value="1"/>
</dbReference>
<feature type="domain" description="Ancillary SecYEG translocon subunit/Cell division coordinator CpoB TPR" evidence="6">
    <location>
        <begin position="306"/>
        <end position="401"/>
    </location>
</feature>
<evidence type="ECO:0000313" key="7">
    <source>
        <dbReference type="EMBL" id="MXP62503.1"/>
    </source>
</evidence>
<evidence type="ECO:0000313" key="8">
    <source>
        <dbReference type="Proteomes" id="UP000460715"/>
    </source>
</evidence>
<feature type="repeat" description="TPR" evidence="3">
    <location>
        <begin position="511"/>
        <end position="544"/>
    </location>
</feature>
<reference evidence="7 8" key="1">
    <citation type="submission" date="2019-03" db="EMBL/GenBank/DDBJ databases">
        <title>Roseomonas sp. a novel Roseomonas species isolated from Sea whip Gorgonian.</title>
        <authorList>
            <person name="Li F."/>
            <person name="Pan X."/>
            <person name="Huang S."/>
            <person name="Li Z."/>
            <person name="Meng B."/>
        </authorList>
    </citation>
    <scope>NUCLEOTIDE SEQUENCE [LARGE SCALE GENOMIC DNA]</scope>
    <source>
        <strain evidence="7 8">M0104</strain>
    </source>
</reference>
<dbReference type="OrthoDB" id="9766710at2"/>
<evidence type="ECO:0000259" key="6">
    <source>
        <dbReference type="Pfam" id="PF09976"/>
    </source>
</evidence>
<dbReference type="InterPro" id="IPR011990">
    <property type="entry name" value="TPR-like_helical_dom_sf"/>
</dbReference>
<name>A0A845B4C3_9PROT</name>
<feature type="region of interest" description="Disordered" evidence="4">
    <location>
        <begin position="542"/>
        <end position="568"/>
    </location>
</feature>
<dbReference type="Proteomes" id="UP000460715">
    <property type="component" value="Unassembled WGS sequence"/>
</dbReference>
<dbReference type="SUPFAM" id="SSF48452">
    <property type="entry name" value="TPR-like"/>
    <property type="match status" value="2"/>
</dbReference>
<evidence type="ECO:0000256" key="5">
    <source>
        <dbReference type="SAM" id="SignalP"/>
    </source>
</evidence>
<dbReference type="InterPro" id="IPR051012">
    <property type="entry name" value="CellSynth/LPSAsmb/PSIAsmb"/>
</dbReference>
<accession>A0A845B4C3</accession>
<dbReference type="EMBL" id="SNVJ01000002">
    <property type="protein sequence ID" value="MXP62503.1"/>
    <property type="molecule type" value="Genomic_DNA"/>
</dbReference>
<gene>
    <name evidence="7" type="ORF">E0493_03935</name>
</gene>
<evidence type="ECO:0000256" key="3">
    <source>
        <dbReference type="PROSITE-ProRule" id="PRU00339"/>
    </source>
</evidence>
<dbReference type="PANTHER" id="PTHR45586">
    <property type="entry name" value="TPR REPEAT-CONTAINING PROTEIN PA4667"/>
    <property type="match status" value="1"/>
</dbReference>
<dbReference type="Pfam" id="PF13432">
    <property type="entry name" value="TPR_16"/>
    <property type="match status" value="1"/>
</dbReference>
<dbReference type="AlphaFoldDB" id="A0A845B4C3"/>
<dbReference type="InterPro" id="IPR018704">
    <property type="entry name" value="SecYEG/CpoB_TPR"/>
</dbReference>
<proteinExistence type="predicted"/>
<feature type="repeat" description="TPR" evidence="3">
    <location>
        <begin position="477"/>
        <end position="510"/>
    </location>
</feature>
<keyword evidence="2 3" id="KW-0802">TPR repeat</keyword>
<keyword evidence="8" id="KW-1185">Reference proteome</keyword>
<sequence>MVTLLVSPRRFALLAAALLAGCAAGGAADAGSGGFSSSSRPSAFGAYLAGRFAAAETDTRTAADELLEALRLAPNEPEVLTRAFLAAVMDGRPDAVRLARRLPQSELAAMLLAGADGMAGRWERAEERLRGLPRNGAAQVLQPLMLAWTQAGRGATDAALATLRPQIEGSRLRGLAALHGAMIADIGRRPAEAERLARVALSESTEANLRMLQIIAGIFERAGKPAEANRLLDMVAMSADDFALLGSPEMRRRLLRQRAVASAVEGMAEAELALAGALRGQGAPELTLLLSRLALRLRPDFTPALLIAADSLAEEAHPAAALDLLRNVPEDDPLMPVVMLRRAALLDRMDRPEEAIATLRALAEAQPDALQPQARLGDLLRRRGRFAEAAQAYSGAISRIGTPQAAHWPLFYARGIALERSGDWPAAEADFHNALKLSPEQPYVLNYLGYSWVEHGSRLAEARRMLERAAELRPQDGNIADSLGWALFKLQDLPNAVRWLEKAAELEPRNSVINDHLGDAYWAQGREREARFQWRRALSLEPEPGEAPRISAKLRDGLPGTTRAALPQ</sequence>
<keyword evidence="1" id="KW-0677">Repeat</keyword>
<dbReference type="Pfam" id="PF09976">
    <property type="entry name" value="TPR_21"/>
    <property type="match status" value="1"/>
</dbReference>
<comment type="caution">
    <text evidence="7">The sequence shown here is derived from an EMBL/GenBank/DDBJ whole genome shotgun (WGS) entry which is preliminary data.</text>
</comment>
<dbReference type="Gene3D" id="1.25.40.10">
    <property type="entry name" value="Tetratricopeptide repeat domain"/>
    <property type="match status" value="2"/>
</dbReference>
<keyword evidence="5" id="KW-0732">Signal</keyword>
<evidence type="ECO:0000256" key="2">
    <source>
        <dbReference type="ARBA" id="ARBA00022803"/>
    </source>
</evidence>
<dbReference type="InterPro" id="IPR019734">
    <property type="entry name" value="TPR_rpt"/>
</dbReference>
<feature type="signal peptide" evidence="5">
    <location>
        <begin position="1"/>
        <end position="27"/>
    </location>
</feature>
<dbReference type="RefSeq" id="WP_160935600.1">
    <property type="nucleotide sequence ID" value="NZ_SNVJ01000002.1"/>
</dbReference>
<dbReference type="SMART" id="SM00028">
    <property type="entry name" value="TPR"/>
    <property type="match status" value="6"/>
</dbReference>